<organism evidence="1 2">
    <name type="scientific">Gemmata palustris</name>
    <dbReference type="NCBI Taxonomy" id="2822762"/>
    <lineage>
        <taxon>Bacteria</taxon>
        <taxon>Pseudomonadati</taxon>
        <taxon>Planctomycetota</taxon>
        <taxon>Planctomycetia</taxon>
        <taxon>Gemmatales</taxon>
        <taxon>Gemmataceae</taxon>
        <taxon>Gemmata</taxon>
    </lineage>
</organism>
<evidence type="ECO:0000313" key="1">
    <source>
        <dbReference type="EMBL" id="MBP3956880.1"/>
    </source>
</evidence>
<proteinExistence type="predicted"/>
<dbReference type="EMBL" id="JAGKQQ010000001">
    <property type="protein sequence ID" value="MBP3956880.1"/>
    <property type="molecule type" value="Genomic_DNA"/>
</dbReference>
<comment type="caution">
    <text evidence="1">The sequence shown here is derived from an EMBL/GenBank/DDBJ whole genome shotgun (WGS) entry which is preliminary data.</text>
</comment>
<sequence>MLVTRVPENLPAPTVRADRRVPAGGRFRTRLRAAIRATLIADRVLAGAGAVARLGR</sequence>
<evidence type="ECO:0000313" key="2">
    <source>
        <dbReference type="Proteomes" id="UP000676565"/>
    </source>
</evidence>
<keyword evidence="2" id="KW-1185">Reference proteome</keyword>
<reference evidence="1 2" key="1">
    <citation type="submission" date="2021-04" db="EMBL/GenBank/DDBJ databases">
        <authorList>
            <person name="Ivanova A."/>
        </authorList>
    </citation>
    <scope>NUCLEOTIDE SEQUENCE [LARGE SCALE GENOMIC DNA]</scope>
    <source>
        <strain evidence="1 2">G18</strain>
    </source>
</reference>
<accession>A0ABS5BT85</accession>
<gene>
    <name evidence="1" type="ORF">J8F10_16535</name>
</gene>
<name>A0ABS5BT85_9BACT</name>
<dbReference type="Proteomes" id="UP000676565">
    <property type="component" value="Unassembled WGS sequence"/>
</dbReference>
<dbReference type="RefSeq" id="WP_210655421.1">
    <property type="nucleotide sequence ID" value="NZ_JAGKQQ010000001.1"/>
</dbReference>
<protein>
    <submittedName>
        <fullName evidence="1">Uncharacterized protein</fullName>
    </submittedName>
</protein>